<accession>A0A8J2XKE0</accession>
<dbReference type="EMBL" id="BMFY01000003">
    <property type="protein sequence ID" value="GGA08827.1"/>
    <property type="molecule type" value="Genomic_DNA"/>
</dbReference>
<keyword evidence="6" id="KW-1185">Reference proteome</keyword>
<dbReference type="PANTHER" id="PTHR43214:SF44">
    <property type="entry name" value="TWO-COMPONENT RESPONSE REGULATOR"/>
    <property type="match status" value="1"/>
</dbReference>
<dbReference type="SMART" id="SM00448">
    <property type="entry name" value="REC"/>
    <property type="match status" value="1"/>
</dbReference>
<dbReference type="AlphaFoldDB" id="A0A8J2XKE0"/>
<reference evidence="5" key="1">
    <citation type="journal article" date="2014" name="Int. J. Syst. Evol. Microbiol.">
        <title>Complete genome sequence of Corynebacterium casei LMG S-19264T (=DSM 44701T), isolated from a smear-ripened cheese.</title>
        <authorList>
            <consortium name="US DOE Joint Genome Institute (JGI-PGF)"/>
            <person name="Walter F."/>
            <person name="Albersmeier A."/>
            <person name="Kalinowski J."/>
            <person name="Ruckert C."/>
        </authorList>
    </citation>
    <scope>NUCLEOTIDE SEQUENCE</scope>
    <source>
        <strain evidence="5">CGMCC 1.12785</strain>
    </source>
</reference>
<dbReference type="SUPFAM" id="SSF52172">
    <property type="entry name" value="CheY-like"/>
    <property type="match status" value="1"/>
</dbReference>
<dbReference type="Pfam" id="PF00072">
    <property type="entry name" value="Response_reg"/>
    <property type="match status" value="1"/>
</dbReference>
<dbReference type="PROSITE" id="PS50110">
    <property type="entry name" value="RESPONSE_REGULATORY"/>
    <property type="match status" value="1"/>
</dbReference>
<dbReference type="PRINTS" id="PR00038">
    <property type="entry name" value="HTHLUXR"/>
</dbReference>
<dbReference type="Proteomes" id="UP000616114">
    <property type="component" value="Unassembled WGS sequence"/>
</dbReference>
<evidence type="ECO:0000259" key="4">
    <source>
        <dbReference type="PROSITE" id="PS50110"/>
    </source>
</evidence>
<evidence type="ECO:0000256" key="1">
    <source>
        <dbReference type="ARBA" id="ARBA00023125"/>
    </source>
</evidence>
<evidence type="ECO:0000256" key="2">
    <source>
        <dbReference type="PROSITE-ProRule" id="PRU00169"/>
    </source>
</evidence>
<dbReference type="InterPro" id="IPR011006">
    <property type="entry name" value="CheY-like_superfamily"/>
</dbReference>
<dbReference type="GO" id="GO:0003677">
    <property type="term" value="F:DNA binding"/>
    <property type="evidence" value="ECO:0007669"/>
    <property type="project" value="UniProtKB-KW"/>
</dbReference>
<dbReference type="PANTHER" id="PTHR43214">
    <property type="entry name" value="TWO-COMPONENT RESPONSE REGULATOR"/>
    <property type="match status" value="1"/>
</dbReference>
<dbReference type="Pfam" id="PF00196">
    <property type="entry name" value="GerE"/>
    <property type="match status" value="1"/>
</dbReference>
<dbReference type="PROSITE" id="PS50043">
    <property type="entry name" value="HTH_LUXR_2"/>
    <property type="match status" value="1"/>
</dbReference>
<gene>
    <name evidence="5" type="ORF">GCM10011333_09750</name>
</gene>
<keyword evidence="1 5" id="KW-0238">DNA-binding</keyword>
<protein>
    <submittedName>
        <fullName evidence="5">DNA-binding response regulator</fullName>
    </submittedName>
</protein>
<dbReference type="InterPro" id="IPR001789">
    <property type="entry name" value="Sig_transdc_resp-reg_receiver"/>
</dbReference>
<organism evidence="5 6">
    <name type="scientific">Sediminivirga luteola</name>
    <dbReference type="NCBI Taxonomy" id="1774748"/>
    <lineage>
        <taxon>Bacteria</taxon>
        <taxon>Bacillati</taxon>
        <taxon>Actinomycetota</taxon>
        <taxon>Actinomycetes</taxon>
        <taxon>Micrococcales</taxon>
        <taxon>Brevibacteriaceae</taxon>
        <taxon>Sediminivirga</taxon>
    </lineage>
</organism>
<dbReference type="SUPFAM" id="SSF46894">
    <property type="entry name" value="C-terminal effector domain of the bipartite response regulators"/>
    <property type="match status" value="1"/>
</dbReference>
<dbReference type="Gene3D" id="3.40.50.2300">
    <property type="match status" value="1"/>
</dbReference>
<dbReference type="InterPro" id="IPR000792">
    <property type="entry name" value="Tscrpt_reg_LuxR_C"/>
</dbReference>
<sequence length="212" mass="22044">MRMASGKVGIVEDHGLIALGLTGLLRDAGVESVRAATVDDLLSQAQALTLAVLDLRLADGSSVTGNITRLQEAGLPVLILTSGENPALLREAARADVLGIVPKSLPESEILSAVLQALAGNPVASLEWAAALDADPHLADAGLSPREREILALYASGETAKTVARLTGLTPATVANYISRIRAKYAQAGRQAASRVDLYHRALEDRLLGDGA</sequence>
<dbReference type="GO" id="GO:0006355">
    <property type="term" value="P:regulation of DNA-templated transcription"/>
    <property type="evidence" value="ECO:0007669"/>
    <property type="project" value="InterPro"/>
</dbReference>
<comment type="caution">
    <text evidence="5">The sequence shown here is derived from an EMBL/GenBank/DDBJ whole genome shotgun (WGS) entry which is preliminary data.</text>
</comment>
<evidence type="ECO:0000313" key="5">
    <source>
        <dbReference type="EMBL" id="GGA08827.1"/>
    </source>
</evidence>
<dbReference type="InterPro" id="IPR036388">
    <property type="entry name" value="WH-like_DNA-bd_sf"/>
</dbReference>
<reference evidence="5" key="2">
    <citation type="submission" date="2020-09" db="EMBL/GenBank/DDBJ databases">
        <authorList>
            <person name="Sun Q."/>
            <person name="Zhou Y."/>
        </authorList>
    </citation>
    <scope>NUCLEOTIDE SEQUENCE</scope>
    <source>
        <strain evidence="5">CGMCC 1.12785</strain>
    </source>
</reference>
<dbReference type="SMART" id="SM00421">
    <property type="entry name" value="HTH_LUXR"/>
    <property type="match status" value="1"/>
</dbReference>
<dbReference type="InterPro" id="IPR016032">
    <property type="entry name" value="Sig_transdc_resp-reg_C-effctor"/>
</dbReference>
<dbReference type="PROSITE" id="PS00622">
    <property type="entry name" value="HTH_LUXR_1"/>
    <property type="match status" value="1"/>
</dbReference>
<dbReference type="CDD" id="cd06170">
    <property type="entry name" value="LuxR_C_like"/>
    <property type="match status" value="1"/>
</dbReference>
<feature type="modified residue" description="4-aspartylphosphate" evidence="2">
    <location>
        <position position="54"/>
    </location>
</feature>
<evidence type="ECO:0000313" key="6">
    <source>
        <dbReference type="Proteomes" id="UP000616114"/>
    </source>
</evidence>
<feature type="domain" description="Response regulatory" evidence="4">
    <location>
        <begin position="7"/>
        <end position="118"/>
    </location>
</feature>
<feature type="domain" description="HTH luxR-type" evidence="3">
    <location>
        <begin position="136"/>
        <end position="206"/>
    </location>
</feature>
<dbReference type="InterPro" id="IPR039420">
    <property type="entry name" value="WalR-like"/>
</dbReference>
<dbReference type="Gene3D" id="1.10.10.10">
    <property type="entry name" value="Winged helix-like DNA-binding domain superfamily/Winged helix DNA-binding domain"/>
    <property type="match status" value="1"/>
</dbReference>
<proteinExistence type="predicted"/>
<evidence type="ECO:0000259" key="3">
    <source>
        <dbReference type="PROSITE" id="PS50043"/>
    </source>
</evidence>
<name>A0A8J2XKE0_9MICO</name>
<keyword evidence="2" id="KW-0597">Phosphoprotein</keyword>
<dbReference type="GO" id="GO:0000160">
    <property type="term" value="P:phosphorelay signal transduction system"/>
    <property type="evidence" value="ECO:0007669"/>
    <property type="project" value="InterPro"/>
</dbReference>